<dbReference type="Pfam" id="PF00615">
    <property type="entry name" value="RGS"/>
    <property type="match status" value="1"/>
</dbReference>
<evidence type="ECO:0000313" key="2">
    <source>
        <dbReference type="EMBL" id="CBJ30154.1"/>
    </source>
</evidence>
<protein>
    <recommendedName>
        <fullName evidence="1">RGS domain-containing protein</fullName>
    </recommendedName>
</protein>
<name>D7FN97_ECTSI</name>
<dbReference type="InterPro" id="IPR016137">
    <property type="entry name" value="RGS"/>
</dbReference>
<dbReference type="Proteomes" id="UP000002630">
    <property type="component" value="Linkage Group LG10"/>
</dbReference>
<keyword evidence="3" id="KW-1185">Reference proteome</keyword>
<proteinExistence type="predicted"/>
<dbReference type="Gene3D" id="1.10.167.10">
    <property type="entry name" value="Regulator of G-protein Signalling 4, domain 2"/>
    <property type="match status" value="1"/>
</dbReference>
<organism evidence="2 3">
    <name type="scientific">Ectocarpus siliculosus</name>
    <name type="common">Brown alga</name>
    <name type="synonym">Conferva siliculosa</name>
    <dbReference type="NCBI Taxonomy" id="2880"/>
    <lineage>
        <taxon>Eukaryota</taxon>
        <taxon>Sar</taxon>
        <taxon>Stramenopiles</taxon>
        <taxon>Ochrophyta</taxon>
        <taxon>PX clade</taxon>
        <taxon>Phaeophyceae</taxon>
        <taxon>Ectocarpales</taxon>
        <taxon>Ectocarpaceae</taxon>
        <taxon>Ectocarpus</taxon>
    </lineage>
</organism>
<dbReference type="EMBL" id="FN648270">
    <property type="protein sequence ID" value="CBJ30154.1"/>
    <property type="molecule type" value="Genomic_DNA"/>
</dbReference>
<dbReference type="EMBL" id="FN649735">
    <property type="protein sequence ID" value="CBJ30154.1"/>
    <property type="molecule type" value="Genomic_DNA"/>
</dbReference>
<dbReference type="eggNOG" id="ENOG502SERP">
    <property type="taxonomic scope" value="Eukaryota"/>
</dbReference>
<feature type="domain" description="RGS" evidence="1">
    <location>
        <begin position="41"/>
        <end position="189"/>
    </location>
</feature>
<dbReference type="SUPFAM" id="SSF48097">
    <property type="entry name" value="Regulator of G-protein signaling, RGS"/>
    <property type="match status" value="1"/>
</dbReference>
<gene>
    <name evidence="2" type="ORF">Esi_0177_0047</name>
</gene>
<dbReference type="PANTHER" id="PTHR10845">
    <property type="entry name" value="REGULATOR OF G PROTEIN SIGNALING"/>
    <property type="match status" value="1"/>
</dbReference>
<dbReference type="InterPro" id="IPR036305">
    <property type="entry name" value="RGS_sf"/>
</dbReference>
<dbReference type="SMART" id="SM00315">
    <property type="entry name" value="RGS"/>
    <property type="match status" value="1"/>
</dbReference>
<dbReference type="PROSITE" id="PS50132">
    <property type="entry name" value="RGS"/>
    <property type="match status" value="1"/>
</dbReference>
<reference evidence="2 3" key="1">
    <citation type="journal article" date="2010" name="Nature">
        <title>The Ectocarpus genome and the independent evolution of multicellularity in brown algae.</title>
        <authorList>
            <person name="Cock J.M."/>
            <person name="Sterck L."/>
            <person name="Rouze P."/>
            <person name="Scornet D."/>
            <person name="Allen A.E."/>
            <person name="Amoutzias G."/>
            <person name="Anthouard V."/>
            <person name="Artiguenave F."/>
            <person name="Aury J.M."/>
            <person name="Badger J.H."/>
            <person name="Beszteri B."/>
            <person name="Billiau K."/>
            <person name="Bonnet E."/>
            <person name="Bothwell J.H."/>
            <person name="Bowler C."/>
            <person name="Boyen C."/>
            <person name="Brownlee C."/>
            <person name="Carrano C.J."/>
            <person name="Charrier B."/>
            <person name="Cho G.Y."/>
            <person name="Coelho S.M."/>
            <person name="Collen J."/>
            <person name="Corre E."/>
            <person name="Da Silva C."/>
            <person name="Delage L."/>
            <person name="Delaroque N."/>
            <person name="Dittami S.M."/>
            <person name="Doulbeau S."/>
            <person name="Elias M."/>
            <person name="Farnham G."/>
            <person name="Gachon C.M."/>
            <person name="Gschloessl B."/>
            <person name="Heesch S."/>
            <person name="Jabbari K."/>
            <person name="Jubin C."/>
            <person name="Kawai H."/>
            <person name="Kimura K."/>
            <person name="Kloareg B."/>
            <person name="Kupper F.C."/>
            <person name="Lang D."/>
            <person name="Le Bail A."/>
            <person name="Leblanc C."/>
            <person name="Lerouge P."/>
            <person name="Lohr M."/>
            <person name="Lopez P.J."/>
            <person name="Martens C."/>
            <person name="Maumus F."/>
            <person name="Michel G."/>
            <person name="Miranda-Saavedra D."/>
            <person name="Morales J."/>
            <person name="Moreau H."/>
            <person name="Motomura T."/>
            <person name="Nagasato C."/>
            <person name="Napoli C.A."/>
            <person name="Nelson D.R."/>
            <person name="Nyvall-Collen P."/>
            <person name="Peters A.F."/>
            <person name="Pommier C."/>
            <person name="Potin P."/>
            <person name="Poulain J."/>
            <person name="Quesneville H."/>
            <person name="Read B."/>
            <person name="Rensing S.A."/>
            <person name="Ritter A."/>
            <person name="Rousvoal S."/>
            <person name="Samanta M."/>
            <person name="Samson G."/>
            <person name="Schroeder D.C."/>
            <person name="Segurens B."/>
            <person name="Strittmatter M."/>
            <person name="Tonon T."/>
            <person name="Tregear J.W."/>
            <person name="Valentin K."/>
            <person name="von Dassow P."/>
            <person name="Yamagishi T."/>
            <person name="Van de Peer Y."/>
            <person name="Wincker P."/>
        </authorList>
    </citation>
    <scope>NUCLEOTIDE SEQUENCE [LARGE SCALE GENOMIC DNA]</scope>
    <source>
        <strain evidence="3">Ec32 / CCAP1310/4</strain>
    </source>
</reference>
<evidence type="ECO:0000259" key="1">
    <source>
        <dbReference type="PROSITE" id="PS50132"/>
    </source>
</evidence>
<dbReference type="AlphaFoldDB" id="D7FN97"/>
<evidence type="ECO:0000313" key="3">
    <source>
        <dbReference type="Proteomes" id="UP000002630"/>
    </source>
</evidence>
<dbReference type="OrthoDB" id="196547at2759"/>
<dbReference type="PANTHER" id="PTHR10845:SF192">
    <property type="entry name" value="DOUBLE HIT, ISOFORM B"/>
    <property type="match status" value="1"/>
</dbReference>
<dbReference type="InterPro" id="IPR044926">
    <property type="entry name" value="RGS_subdomain_2"/>
</dbReference>
<accession>D7FN97</accession>
<sequence>MSFISSLFPYIPWTKHERSKVAVEASYTLRSQSASSAGGTVLDLIIQFPPLFQAFEEYCRNALCSESLMFLVDADEFNSALHAVSKFSTAGKDPESAAVAVNECEHNPNFEQFAAIVDKYIREGSPFEVNIESKIRNEILREVDRASFERLNLDDKEHLLEKATKQVSNMLRENLYHKFRETEQFKQIQEQLFSVENTTRRSVV</sequence>
<dbReference type="CDD" id="cd07440">
    <property type="entry name" value="RGS"/>
    <property type="match status" value="1"/>
</dbReference>
<dbReference type="InParanoid" id="D7FN97"/>